<organism evidence="2 3">
    <name type="scientific">Methylophaga thiooxydans</name>
    <dbReference type="NCBI Taxonomy" id="392484"/>
    <lineage>
        <taxon>Bacteria</taxon>
        <taxon>Pseudomonadati</taxon>
        <taxon>Pseudomonadota</taxon>
        <taxon>Gammaproteobacteria</taxon>
        <taxon>Thiotrichales</taxon>
        <taxon>Piscirickettsiaceae</taxon>
        <taxon>Methylophaga</taxon>
    </lineage>
</organism>
<evidence type="ECO:0000313" key="2">
    <source>
        <dbReference type="EMBL" id="KGM06254.1"/>
    </source>
</evidence>
<reference evidence="2 3" key="1">
    <citation type="submission" date="2014-09" db="EMBL/GenBank/DDBJ databases">
        <authorList>
            <person name="Grob C."/>
            <person name="Taubert M."/>
            <person name="Howat A.M."/>
            <person name="Burns O.J."/>
            <person name="Dixon J.L."/>
            <person name="Chen Y."/>
            <person name="Murrell J.C."/>
        </authorList>
    </citation>
    <scope>NUCLEOTIDE SEQUENCE [LARGE SCALE GENOMIC DNA]</scope>
    <source>
        <strain evidence="2">L4</strain>
    </source>
</reference>
<accession>A0A0A0BGQ6</accession>
<dbReference type="Proteomes" id="UP000029999">
    <property type="component" value="Unassembled WGS sequence"/>
</dbReference>
<keyword evidence="1" id="KW-0812">Transmembrane</keyword>
<dbReference type="STRING" id="392484.LP43_2127"/>
<dbReference type="AlphaFoldDB" id="A0A0A0BGQ6"/>
<evidence type="ECO:0000313" key="3">
    <source>
        <dbReference type="Proteomes" id="UP000029999"/>
    </source>
</evidence>
<gene>
    <name evidence="2" type="ORF">LP43_2127</name>
</gene>
<dbReference type="RefSeq" id="WP_036315002.1">
    <property type="nucleotide sequence ID" value="NZ_JRQD01000005.1"/>
</dbReference>
<evidence type="ECO:0000256" key="1">
    <source>
        <dbReference type="SAM" id="Phobius"/>
    </source>
</evidence>
<protein>
    <submittedName>
        <fullName evidence="2">Uncharacterized protein</fullName>
    </submittedName>
</protein>
<proteinExistence type="predicted"/>
<feature type="transmembrane region" description="Helical" evidence="1">
    <location>
        <begin position="37"/>
        <end position="58"/>
    </location>
</feature>
<feature type="transmembrane region" description="Helical" evidence="1">
    <location>
        <begin position="12"/>
        <end position="31"/>
    </location>
</feature>
<dbReference type="EMBL" id="JRQD01000005">
    <property type="protein sequence ID" value="KGM06254.1"/>
    <property type="molecule type" value="Genomic_DNA"/>
</dbReference>
<name>A0A0A0BGQ6_9GAMM</name>
<comment type="caution">
    <text evidence="2">The sequence shown here is derived from an EMBL/GenBank/DDBJ whole genome shotgun (WGS) entry which is preliminary data.</text>
</comment>
<sequence length="64" mass="7187">MNIADMLRTSGRVWGFTLIGIAVAVYVWFFLPESEDRLIISGWAVTVGYLIGWLLSLLPTKKAE</sequence>
<keyword evidence="1" id="KW-1133">Transmembrane helix</keyword>
<keyword evidence="1" id="KW-0472">Membrane</keyword>